<dbReference type="Proteomes" id="UP000006039">
    <property type="component" value="Unassembled WGS sequence"/>
</dbReference>
<feature type="compositionally biased region" description="Low complexity" evidence="4">
    <location>
        <begin position="35"/>
        <end position="46"/>
    </location>
</feature>
<reference evidence="5" key="3">
    <citation type="submission" date="2010-09" db="EMBL/GenBank/DDBJ databases">
        <title>Annotation of Gaeumannomyces graminis var. tritici R3-111a-1.</title>
        <authorList>
            <consortium name="The Broad Institute Genome Sequencing Platform"/>
            <person name="Ma L.-J."/>
            <person name="Dead R."/>
            <person name="Young S.K."/>
            <person name="Zeng Q."/>
            <person name="Gargeya S."/>
            <person name="Fitzgerald M."/>
            <person name="Haas B."/>
            <person name="Abouelleil A."/>
            <person name="Alvarado L."/>
            <person name="Arachchi H.M."/>
            <person name="Berlin A."/>
            <person name="Brown A."/>
            <person name="Chapman S.B."/>
            <person name="Chen Z."/>
            <person name="Dunbar C."/>
            <person name="Freedman E."/>
            <person name="Gearin G."/>
            <person name="Gellesch M."/>
            <person name="Goldberg J."/>
            <person name="Griggs A."/>
            <person name="Gujja S."/>
            <person name="Heiman D."/>
            <person name="Howarth C."/>
            <person name="Larson L."/>
            <person name="Lui A."/>
            <person name="MacDonald P.J.P."/>
            <person name="Mehta T."/>
            <person name="Montmayeur A."/>
            <person name="Murphy C."/>
            <person name="Neiman D."/>
            <person name="Pearson M."/>
            <person name="Priest M."/>
            <person name="Roberts A."/>
            <person name="Saif S."/>
            <person name="Shea T."/>
            <person name="Shenoy N."/>
            <person name="Sisk P."/>
            <person name="Stolte C."/>
            <person name="Sykes S."/>
            <person name="Yandava C."/>
            <person name="Wortman J."/>
            <person name="Nusbaum C."/>
            <person name="Birren B."/>
        </authorList>
    </citation>
    <scope>NUCLEOTIDE SEQUENCE</scope>
    <source>
        <strain evidence="5">R3-111a-1</strain>
    </source>
</reference>
<proteinExistence type="inferred from homology"/>
<dbReference type="eggNOG" id="KOG1698">
    <property type="taxonomic scope" value="Eukaryota"/>
</dbReference>
<keyword evidence="7" id="KW-1185">Reference proteome</keyword>
<dbReference type="VEuPathDB" id="FungiDB:GGTG_03731"/>
<dbReference type="AlphaFoldDB" id="J3NR26"/>
<evidence type="ECO:0000256" key="2">
    <source>
        <dbReference type="ARBA" id="ARBA00022980"/>
    </source>
</evidence>
<dbReference type="Pfam" id="PF01245">
    <property type="entry name" value="Ribosomal_L19"/>
    <property type="match status" value="1"/>
</dbReference>
<evidence type="ECO:0000256" key="4">
    <source>
        <dbReference type="SAM" id="MobiDB-lite"/>
    </source>
</evidence>
<dbReference type="GeneID" id="20344189"/>
<accession>J3NR26</accession>
<protein>
    <submittedName>
        <fullName evidence="5 6">Uncharacterized protein</fullName>
    </submittedName>
</protein>
<dbReference type="STRING" id="644352.J3NR26"/>
<dbReference type="SUPFAM" id="SSF50104">
    <property type="entry name" value="Translation proteins SH3-like domain"/>
    <property type="match status" value="1"/>
</dbReference>
<dbReference type="PANTHER" id="PTHR15680:SF9">
    <property type="entry name" value="LARGE RIBOSOMAL SUBUNIT PROTEIN BL19M"/>
    <property type="match status" value="1"/>
</dbReference>
<organism evidence="5">
    <name type="scientific">Gaeumannomyces tritici (strain R3-111a-1)</name>
    <name type="common">Wheat and barley take-all root rot fungus</name>
    <name type="synonym">Gaeumannomyces graminis var. tritici</name>
    <dbReference type="NCBI Taxonomy" id="644352"/>
    <lineage>
        <taxon>Eukaryota</taxon>
        <taxon>Fungi</taxon>
        <taxon>Dikarya</taxon>
        <taxon>Ascomycota</taxon>
        <taxon>Pezizomycotina</taxon>
        <taxon>Sordariomycetes</taxon>
        <taxon>Sordariomycetidae</taxon>
        <taxon>Magnaporthales</taxon>
        <taxon>Magnaporthaceae</taxon>
        <taxon>Gaeumannomyces</taxon>
    </lineage>
</organism>
<dbReference type="InterPro" id="IPR001857">
    <property type="entry name" value="Ribosomal_bL19"/>
</dbReference>
<dbReference type="EnsemblFungi" id="EJT78632">
    <property type="protein sequence ID" value="EJT78632"/>
    <property type="gene ID" value="GGTG_03731"/>
</dbReference>
<dbReference type="InterPro" id="IPR038657">
    <property type="entry name" value="Ribosomal_bL19_sf"/>
</dbReference>
<evidence type="ECO:0000313" key="5">
    <source>
        <dbReference type="EMBL" id="EJT78632.1"/>
    </source>
</evidence>
<dbReference type="EMBL" id="GL385396">
    <property type="protein sequence ID" value="EJT78632.1"/>
    <property type="molecule type" value="Genomic_DNA"/>
</dbReference>
<dbReference type="PANTHER" id="PTHR15680">
    <property type="entry name" value="RIBOSOMAL PROTEIN L19"/>
    <property type="match status" value="1"/>
</dbReference>
<evidence type="ECO:0000313" key="7">
    <source>
        <dbReference type="Proteomes" id="UP000006039"/>
    </source>
</evidence>
<evidence type="ECO:0000313" key="6">
    <source>
        <dbReference type="EnsemblFungi" id="EJT78632"/>
    </source>
</evidence>
<keyword evidence="2" id="KW-0689">Ribosomal protein</keyword>
<feature type="region of interest" description="Disordered" evidence="4">
    <location>
        <begin position="35"/>
        <end position="63"/>
    </location>
</feature>
<evidence type="ECO:0000256" key="1">
    <source>
        <dbReference type="ARBA" id="ARBA00005781"/>
    </source>
</evidence>
<keyword evidence="3" id="KW-0687">Ribonucleoprotein</keyword>
<dbReference type="InterPro" id="IPR008991">
    <property type="entry name" value="Translation_prot_SH3-like_sf"/>
</dbReference>
<sequence>MNSASLRRPLACLKHSLRQARQQRLAAPRFMATEAAATTTTTSTPGSGSGSGPAPPGAALPPHTYFGIRKGRQTNSFRTGFAVYTPPDLSRPPTTDPMAAFDKQQISAMDPTGARSRLFDRHSPDSVKVGDVLMVTTRRAAEPFSGVCITIRRSGIETAVLLRTALTKVGVEMWFKVYSRNVVAIDIVQRRPKRARRARLTYMRQPKHDRGSVEQIVAAWRKSRNVLRTRAGAQAAAAKKASAKSKKK</sequence>
<comment type="similarity">
    <text evidence="1">Belongs to the bacterial ribosomal protein bL19 family.</text>
</comment>
<name>J3NR26_GAET3</name>
<evidence type="ECO:0000256" key="3">
    <source>
        <dbReference type="ARBA" id="ARBA00023274"/>
    </source>
</evidence>
<dbReference type="FunFam" id="2.30.30.790:FF:000007">
    <property type="entry name" value="Mitochondrial ribosomal protein, putative"/>
    <property type="match status" value="1"/>
</dbReference>
<dbReference type="GO" id="GO:0003735">
    <property type="term" value="F:structural constituent of ribosome"/>
    <property type="evidence" value="ECO:0007669"/>
    <property type="project" value="InterPro"/>
</dbReference>
<dbReference type="RefSeq" id="XP_009219777.1">
    <property type="nucleotide sequence ID" value="XM_009221513.1"/>
</dbReference>
<dbReference type="GO" id="GO:0005762">
    <property type="term" value="C:mitochondrial large ribosomal subunit"/>
    <property type="evidence" value="ECO:0007669"/>
    <property type="project" value="TreeGrafter"/>
</dbReference>
<gene>
    <name evidence="6" type="primary">20344189</name>
    <name evidence="5" type="ORF">GGTG_03731</name>
</gene>
<reference evidence="6" key="4">
    <citation type="journal article" date="2015" name="G3 (Bethesda)">
        <title>Genome sequences of three phytopathogenic species of the Magnaporthaceae family of fungi.</title>
        <authorList>
            <person name="Okagaki L.H."/>
            <person name="Nunes C.C."/>
            <person name="Sailsbery J."/>
            <person name="Clay B."/>
            <person name="Brown D."/>
            <person name="John T."/>
            <person name="Oh Y."/>
            <person name="Young N."/>
            <person name="Fitzgerald M."/>
            <person name="Haas B.J."/>
            <person name="Zeng Q."/>
            <person name="Young S."/>
            <person name="Adiconis X."/>
            <person name="Fan L."/>
            <person name="Levin J.Z."/>
            <person name="Mitchell T.K."/>
            <person name="Okubara P.A."/>
            <person name="Farman M.L."/>
            <person name="Kohn L.M."/>
            <person name="Birren B."/>
            <person name="Ma L.-J."/>
            <person name="Dean R.A."/>
        </authorList>
    </citation>
    <scope>NUCLEOTIDE SEQUENCE</scope>
    <source>
        <strain evidence="6">R3-111a-1</strain>
    </source>
</reference>
<dbReference type="Gene3D" id="2.30.30.790">
    <property type="match status" value="1"/>
</dbReference>
<reference evidence="6" key="5">
    <citation type="submission" date="2018-04" db="UniProtKB">
        <authorList>
            <consortium name="EnsemblFungi"/>
        </authorList>
    </citation>
    <scope>IDENTIFICATION</scope>
    <source>
        <strain evidence="6">R3-111a-1</strain>
    </source>
</reference>
<reference evidence="7" key="1">
    <citation type="submission" date="2010-07" db="EMBL/GenBank/DDBJ databases">
        <title>The genome sequence of Gaeumannomyces graminis var. tritici strain R3-111a-1.</title>
        <authorList>
            <consortium name="The Broad Institute Genome Sequencing Platform"/>
            <person name="Ma L.-J."/>
            <person name="Dead R."/>
            <person name="Young S."/>
            <person name="Zeng Q."/>
            <person name="Koehrsen M."/>
            <person name="Alvarado L."/>
            <person name="Berlin A."/>
            <person name="Chapman S.B."/>
            <person name="Chen Z."/>
            <person name="Freedman E."/>
            <person name="Gellesch M."/>
            <person name="Goldberg J."/>
            <person name="Griggs A."/>
            <person name="Gujja S."/>
            <person name="Heilman E.R."/>
            <person name="Heiman D."/>
            <person name="Hepburn T."/>
            <person name="Howarth C."/>
            <person name="Jen D."/>
            <person name="Larson L."/>
            <person name="Mehta T."/>
            <person name="Neiman D."/>
            <person name="Pearson M."/>
            <person name="Roberts A."/>
            <person name="Saif S."/>
            <person name="Shea T."/>
            <person name="Shenoy N."/>
            <person name="Sisk P."/>
            <person name="Stolte C."/>
            <person name="Sykes S."/>
            <person name="Walk T."/>
            <person name="White J."/>
            <person name="Yandava C."/>
            <person name="Haas B."/>
            <person name="Nusbaum C."/>
            <person name="Birren B."/>
        </authorList>
    </citation>
    <scope>NUCLEOTIDE SEQUENCE [LARGE SCALE GENOMIC DNA]</scope>
    <source>
        <strain evidence="7">R3-111a-1</strain>
    </source>
</reference>
<dbReference type="HOGENOM" id="CLU_076387_0_1_1"/>
<reference evidence="5" key="2">
    <citation type="submission" date="2010-07" db="EMBL/GenBank/DDBJ databases">
        <authorList>
            <consortium name="The Broad Institute Genome Sequencing Platform"/>
            <consortium name="Broad Institute Genome Sequencing Center for Infectious Disease"/>
            <person name="Ma L.-J."/>
            <person name="Dead R."/>
            <person name="Young S."/>
            <person name="Zeng Q."/>
            <person name="Koehrsen M."/>
            <person name="Alvarado L."/>
            <person name="Berlin A."/>
            <person name="Chapman S.B."/>
            <person name="Chen Z."/>
            <person name="Freedman E."/>
            <person name="Gellesch M."/>
            <person name="Goldberg J."/>
            <person name="Griggs A."/>
            <person name="Gujja S."/>
            <person name="Heilman E.R."/>
            <person name="Heiman D."/>
            <person name="Hepburn T."/>
            <person name="Howarth C."/>
            <person name="Jen D."/>
            <person name="Larson L."/>
            <person name="Mehta T."/>
            <person name="Neiman D."/>
            <person name="Pearson M."/>
            <person name="Roberts A."/>
            <person name="Saif S."/>
            <person name="Shea T."/>
            <person name="Shenoy N."/>
            <person name="Sisk P."/>
            <person name="Stolte C."/>
            <person name="Sykes S."/>
            <person name="Walk T."/>
            <person name="White J."/>
            <person name="Yandava C."/>
            <person name="Haas B."/>
            <person name="Nusbaum C."/>
            <person name="Birren B."/>
        </authorList>
    </citation>
    <scope>NUCLEOTIDE SEQUENCE</scope>
    <source>
        <strain evidence="5">R3-111a-1</strain>
    </source>
</reference>
<dbReference type="GO" id="GO:0006412">
    <property type="term" value="P:translation"/>
    <property type="evidence" value="ECO:0007669"/>
    <property type="project" value="InterPro"/>
</dbReference>
<dbReference type="OrthoDB" id="432645at2759"/>